<dbReference type="RefSeq" id="WP_005344127.1">
    <property type="nucleotide sequence ID" value="NZ_JAFIQO010000110.1"/>
</dbReference>
<reference evidence="2 3" key="1">
    <citation type="submission" date="2021-02" db="EMBL/GenBank/DDBJ databases">
        <title>Lactate utilizing bacteria of the human gut.</title>
        <authorList>
            <person name="Sheridan P.O."/>
        </authorList>
    </citation>
    <scope>NUCLEOTIDE SEQUENCE [LARGE SCALE GENOMIC DNA]</scope>
    <source>
        <strain evidence="2 3">HTF-83D</strain>
    </source>
</reference>
<evidence type="ECO:0000256" key="1">
    <source>
        <dbReference type="SAM" id="MobiDB-lite"/>
    </source>
</evidence>
<evidence type="ECO:0000313" key="2">
    <source>
        <dbReference type="EMBL" id="MBP0056588.1"/>
    </source>
</evidence>
<accession>A0ABS3ZIY2</accession>
<sequence>MKNKSADKTKGNKKKENYNTNAYNPAHFFKHIIYEASFEQDEQVY</sequence>
<dbReference type="GeneID" id="75048775"/>
<keyword evidence="3" id="KW-1185">Reference proteome</keyword>
<feature type="compositionally biased region" description="Basic and acidic residues" evidence="1">
    <location>
        <begin position="1"/>
        <end position="17"/>
    </location>
</feature>
<organism evidence="2 3">
    <name type="scientific">Anaerobutyricum soehngenii</name>
    <dbReference type="NCBI Taxonomy" id="105843"/>
    <lineage>
        <taxon>Bacteria</taxon>
        <taxon>Bacillati</taxon>
        <taxon>Bacillota</taxon>
        <taxon>Clostridia</taxon>
        <taxon>Lachnospirales</taxon>
        <taxon>Lachnospiraceae</taxon>
        <taxon>Anaerobutyricum</taxon>
    </lineage>
</organism>
<dbReference type="EMBL" id="JAFIQO010000110">
    <property type="protein sequence ID" value="MBP0056588.1"/>
    <property type="molecule type" value="Genomic_DNA"/>
</dbReference>
<protein>
    <submittedName>
        <fullName evidence="2">Uncharacterized protein</fullName>
    </submittedName>
</protein>
<proteinExistence type="predicted"/>
<gene>
    <name evidence="2" type="ORF">JYQ75_04115</name>
</gene>
<evidence type="ECO:0000313" key="3">
    <source>
        <dbReference type="Proteomes" id="UP001315001"/>
    </source>
</evidence>
<comment type="caution">
    <text evidence="2">The sequence shown here is derived from an EMBL/GenBank/DDBJ whole genome shotgun (WGS) entry which is preliminary data.</text>
</comment>
<dbReference type="Proteomes" id="UP001315001">
    <property type="component" value="Unassembled WGS sequence"/>
</dbReference>
<feature type="region of interest" description="Disordered" evidence="1">
    <location>
        <begin position="1"/>
        <end position="20"/>
    </location>
</feature>
<name>A0ABS3ZIY2_9FIRM</name>